<feature type="domain" description="Reverse transcriptase" evidence="8">
    <location>
        <begin position="50"/>
        <end position="228"/>
    </location>
</feature>
<keyword evidence="5" id="KW-0511">Multifunctional enzyme</keyword>
<evidence type="ECO:0000256" key="1">
    <source>
        <dbReference type="ARBA" id="ARBA00012493"/>
    </source>
</evidence>
<dbReference type="GO" id="GO:0003964">
    <property type="term" value="F:RNA-directed DNA polymerase activity"/>
    <property type="evidence" value="ECO:0007669"/>
    <property type="project" value="UniProtKB-KW"/>
</dbReference>
<evidence type="ECO:0000256" key="3">
    <source>
        <dbReference type="ARBA" id="ARBA00022759"/>
    </source>
</evidence>
<evidence type="ECO:0000256" key="7">
    <source>
        <dbReference type="SAM" id="MobiDB-lite"/>
    </source>
</evidence>
<dbReference type="InterPro" id="IPR001584">
    <property type="entry name" value="Integrase_cat-core"/>
</dbReference>
<evidence type="ECO:0000256" key="4">
    <source>
        <dbReference type="ARBA" id="ARBA00022918"/>
    </source>
</evidence>
<keyword evidence="3" id="KW-0255">Endonuclease</keyword>
<evidence type="ECO:0000256" key="5">
    <source>
        <dbReference type="ARBA" id="ARBA00023268"/>
    </source>
</evidence>
<dbReference type="GO" id="GO:0004519">
    <property type="term" value="F:endonuclease activity"/>
    <property type="evidence" value="ECO:0007669"/>
    <property type="project" value="UniProtKB-KW"/>
</dbReference>
<reference evidence="10 11" key="1">
    <citation type="submission" date="2020-08" db="EMBL/GenBank/DDBJ databases">
        <authorList>
            <person name="Koutsovoulos G."/>
            <person name="Danchin GJ E."/>
        </authorList>
    </citation>
    <scope>NUCLEOTIDE SEQUENCE [LARGE SCALE GENOMIC DNA]</scope>
</reference>
<feature type="coiled-coil region" evidence="6">
    <location>
        <begin position="972"/>
        <end position="1004"/>
    </location>
</feature>
<keyword evidence="2" id="KW-0540">Nuclease</keyword>
<dbReference type="Pfam" id="PF00078">
    <property type="entry name" value="RVT_1"/>
    <property type="match status" value="1"/>
</dbReference>
<evidence type="ECO:0000259" key="9">
    <source>
        <dbReference type="PROSITE" id="PS50994"/>
    </source>
</evidence>
<dbReference type="Pfam" id="PF17921">
    <property type="entry name" value="Integrase_H2C2"/>
    <property type="match status" value="1"/>
</dbReference>
<feature type="compositionally biased region" description="Polar residues" evidence="7">
    <location>
        <begin position="868"/>
        <end position="878"/>
    </location>
</feature>
<evidence type="ECO:0000259" key="8">
    <source>
        <dbReference type="PROSITE" id="PS50878"/>
    </source>
</evidence>
<dbReference type="InterPro" id="IPR050951">
    <property type="entry name" value="Retrovirus_Pol_polyprotein"/>
</dbReference>
<feature type="compositionally biased region" description="Basic and acidic residues" evidence="7">
    <location>
        <begin position="1207"/>
        <end position="1277"/>
    </location>
</feature>
<evidence type="ECO:0000313" key="11">
    <source>
        <dbReference type="Proteomes" id="UP000580250"/>
    </source>
</evidence>
<dbReference type="Gene3D" id="3.10.10.10">
    <property type="entry name" value="HIV Type 1 Reverse Transcriptase, subunit A, domain 1"/>
    <property type="match status" value="1"/>
</dbReference>
<dbReference type="PROSITE" id="PS50878">
    <property type="entry name" value="RT_POL"/>
    <property type="match status" value="1"/>
</dbReference>
<dbReference type="PANTHER" id="PTHR37984">
    <property type="entry name" value="PROTEIN CBG26694"/>
    <property type="match status" value="1"/>
</dbReference>
<dbReference type="InterPro" id="IPR043502">
    <property type="entry name" value="DNA/RNA_pol_sf"/>
</dbReference>
<dbReference type="OrthoDB" id="154058at2759"/>
<organism evidence="10 11">
    <name type="scientific">Meloidogyne enterolobii</name>
    <name type="common">Root-knot nematode worm</name>
    <name type="synonym">Meloidogyne mayaguensis</name>
    <dbReference type="NCBI Taxonomy" id="390850"/>
    <lineage>
        <taxon>Eukaryota</taxon>
        <taxon>Metazoa</taxon>
        <taxon>Ecdysozoa</taxon>
        <taxon>Nematoda</taxon>
        <taxon>Chromadorea</taxon>
        <taxon>Rhabditida</taxon>
        <taxon>Tylenchina</taxon>
        <taxon>Tylenchomorpha</taxon>
        <taxon>Tylenchoidea</taxon>
        <taxon>Meloidogynidae</taxon>
        <taxon>Meloidogyninae</taxon>
        <taxon>Meloidogyne</taxon>
    </lineage>
</organism>
<dbReference type="EC" id="2.7.7.49" evidence="1"/>
<dbReference type="InterPro" id="IPR012337">
    <property type="entry name" value="RNaseH-like_sf"/>
</dbReference>
<keyword evidence="4" id="KW-0695">RNA-directed DNA polymerase</keyword>
<keyword evidence="3" id="KW-0378">Hydrolase</keyword>
<feature type="region of interest" description="Disordered" evidence="7">
    <location>
        <begin position="1146"/>
        <end position="1278"/>
    </location>
</feature>
<dbReference type="InterPro" id="IPR041588">
    <property type="entry name" value="Integrase_H2C2"/>
</dbReference>
<dbReference type="Gene3D" id="1.10.340.70">
    <property type="match status" value="1"/>
</dbReference>
<feature type="compositionally biased region" description="Basic and acidic residues" evidence="7">
    <location>
        <begin position="1182"/>
        <end position="1200"/>
    </location>
</feature>
<feature type="region of interest" description="Disordered" evidence="7">
    <location>
        <begin position="1061"/>
        <end position="1082"/>
    </location>
</feature>
<dbReference type="InterPro" id="IPR043128">
    <property type="entry name" value="Rev_trsase/Diguanyl_cyclase"/>
</dbReference>
<evidence type="ECO:0000256" key="6">
    <source>
        <dbReference type="SAM" id="Coils"/>
    </source>
</evidence>
<dbReference type="InterPro" id="IPR036397">
    <property type="entry name" value="RNaseH_sf"/>
</dbReference>
<dbReference type="EMBL" id="CAJEWN010002499">
    <property type="protein sequence ID" value="CAD2203990.1"/>
    <property type="molecule type" value="Genomic_DNA"/>
</dbReference>
<dbReference type="Proteomes" id="UP000580250">
    <property type="component" value="Unassembled WGS sequence"/>
</dbReference>
<keyword evidence="4" id="KW-0548">Nucleotidyltransferase</keyword>
<dbReference type="FunFam" id="3.30.70.270:FF:000020">
    <property type="entry name" value="Transposon Tf2-6 polyprotein-like Protein"/>
    <property type="match status" value="1"/>
</dbReference>
<dbReference type="GO" id="GO:0003676">
    <property type="term" value="F:nucleic acid binding"/>
    <property type="evidence" value="ECO:0007669"/>
    <property type="project" value="InterPro"/>
</dbReference>
<dbReference type="Gene3D" id="3.30.420.10">
    <property type="entry name" value="Ribonuclease H-like superfamily/Ribonuclease H"/>
    <property type="match status" value="1"/>
</dbReference>
<evidence type="ECO:0000313" key="10">
    <source>
        <dbReference type="EMBL" id="CAD2203990.1"/>
    </source>
</evidence>
<gene>
    <name evidence="10" type="ORF">MENT_LOCUS57702</name>
</gene>
<keyword evidence="6" id="KW-0175">Coiled coil</keyword>
<feature type="region of interest" description="Disordered" evidence="7">
    <location>
        <begin position="868"/>
        <end position="887"/>
    </location>
</feature>
<dbReference type="InterPro" id="IPR000477">
    <property type="entry name" value="RT_dom"/>
</dbReference>
<dbReference type="PROSITE" id="PS50994">
    <property type="entry name" value="INTEGRASE"/>
    <property type="match status" value="1"/>
</dbReference>
<dbReference type="InterPro" id="IPR041577">
    <property type="entry name" value="RT_RNaseH_2"/>
</dbReference>
<keyword evidence="4" id="KW-0808">Transferase</keyword>
<dbReference type="FunFam" id="3.10.20.370:FF:000001">
    <property type="entry name" value="Retrovirus-related Pol polyprotein from transposon 17.6-like protein"/>
    <property type="match status" value="1"/>
</dbReference>
<feature type="domain" description="Integrase catalytic" evidence="9">
    <location>
        <begin position="587"/>
        <end position="756"/>
    </location>
</feature>
<dbReference type="Pfam" id="PF00665">
    <property type="entry name" value="rve"/>
    <property type="match status" value="1"/>
</dbReference>
<feature type="compositionally biased region" description="Basic and acidic residues" evidence="7">
    <location>
        <begin position="1158"/>
        <end position="1174"/>
    </location>
</feature>
<comment type="caution">
    <text evidence="10">The sequence shown here is derived from an EMBL/GenBank/DDBJ whole genome shotgun (WGS) entry which is preliminary data.</text>
</comment>
<protein>
    <recommendedName>
        <fullName evidence="1">RNA-directed DNA polymerase</fullName>
        <ecNumber evidence="1">2.7.7.49</ecNumber>
    </recommendedName>
</protein>
<dbReference type="CDD" id="cd09274">
    <property type="entry name" value="RNase_HI_RT_Ty3"/>
    <property type="match status" value="1"/>
</dbReference>
<dbReference type="SUPFAM" id="SSF56672">
    <property type="entry name" value="DNA/RNA polymerases"/>
    <property type="match status" value="1"/>
</dbReference>
<dbReference type="Pfam" id="PF17919">
    <property type="entry name" value="RT_RNaseH_2"/>
    <property type="match status" value="1"/>
</dbReference>
<evidence type="ECO:0000256" key="2">
    <source>
        <dbReference type="ARBA" id="ARBA00022722"/>
    </source>
</evidence>
<proteinExistence type="predicted"/>
<dbReference type="CDD" id="cd01647">
    <property type="entry name" value="RT_LTR"/>
    <property type="match status" value="1"/>
</dbReference>
<sequence>MREDGKIGTFRGKTVHKIDLTDGARPLQNRPYRYPLHLQEEIEKQIKNLLKQNIIRPSSSAWSSPIVLARKSDGSYRFCVDYRRLNSITKKQTYFLPRIQDLLDSAMGKQIFSVFDMSAGFHQIKLAKGHEERSAFICHCGLFEYLRVPFGLSGAPTTFQKAMEEVRQSCSRSFLVYLDDCILGSEDERSHLIDLKAFLQTISEAGLKLKPEKCKVGQAEIRYLGHLISANGIRIDPKDLEPIMKLKKPNTLTELRSLIGMLSYFRKFTPNFAEIMSPIYELTKKENTRDWGETHDKSLEVMKDLLISAPVLAPPKLGKPFTVETDASITAIAGCLLQKGRDENLHPIAYFSRKLNKHERKYAVVELEALAIVASLKNFRPYLEGAGRSTVITDNSALTSLFRRKDLEGRLAKYQISIMAYDIDIIYRPGKKNHLCDHMSRYIDNDKLEKQIEVNLIKIEKKISADEMILAQEKDEEIQKIKQTLEENPENEKYWEFKGVIFVKEKGEPRILVPENLRKKVMEEYHNDTLQGGHLGVKRTLEKIKRNMFWDKMGSDVNDFVRNCDACQKRKVIGLHQSKEPITPMEPSGRPFQRIHVDLMGPVPMAKSGYKYVLMIVDSFSKWMAPIPLRNQLAGTVTDALINHIITKFGVPECIVSDQGTQFMSTVFKEVAELFGIRLHTTTPYHQSANGQCERYNRTLADMISTTTRGKDWAQALPLLAFAYNTSLNLEIGQTPFFVTHGWNARLPSENALNKQENEYENTTEYARELKKRMEGVYRDVKNRLESNAEKMKRQQKLVKSIEWLEGDLVLIKREDKGNKFDYKFRGPFKIVRVERPNLVVEEQAGREAITVHMDKCKKYNWEKPQQEITGEIDTTSGNEDEAQETTQFSLPAANASRENPEINTIRFTHFNYNNKHNYRLNKYLLYSKMSSTNEVELELLGEDEMIEVEQNIRWGSADKEWTPLCLTWEEKQKLDEKKEAAENRALEKRKREYKNYVDQERDRRKIERGKRHHLKEIMKNEKDRAIKFANRMINSAFRFNKQDEGKEEARRKREHEAFNRAFGWPPPNDIRREKEKQEKERKIREQITEGMFEKYIRNNTKRVNLIEEEGMVVMGRAERKRGDTSFDELVEAIMRDPSLLVRMKKEEEEEEKRKRRGADWGRKMRSDWGRKPVDGGWNAKALEEKRSEPGEKESRRKNEASPQTEGTKEKEEKESEENKWVAKKRKLEEELKTVAEEMEKEKKREEEKKKEEEKKREEEERKEEEKQREVEEEKSKKLTLGKRLWELESKTFLHYQELRATRKIWEEMLGKEERNEWDQQKKANEDKA</sequence>
<name>A0A6V7XXB6_MELEN</name>
<dbReference type="FunFam" id="3.30.420.10:FF:000032">
    <property type="entry name" value="Retrovirus-related Pol polyprotein from transposon 297-like Protein"/>
    <property type="match status" value="1"/>
</dbReference>
<dbReference type="SUPFAM" id="SSF53098">
    <property type="entry name" value="Ribonuclease H-like"/>
    <property type="match status" value="1"/>
</dbReference>
<accession>A0A6V7XXB6</accession>
<dbReference type="Gene3D" id="3.30.70.270">
    <property type="match status" value="2"/>
</dbReference>
<dbReference type="PANTHER" id="PTHR37984:SF5">
    <property type="entry name" value="PROTEIN NYNRIN-LIKE"/>
    <property type="match status" value="1"/>
</dbReference>
<dbReference type="GO" id="GO:0015074">
    <property type="term" value="P:DNA integration"/>
    <property type="evidence" value="ECO:0007669"/>
    <property type="project" value="InterPro"/>
</dbReference>
<dbReference type="FunFam" id="1.10.340.70:FF:000001">
    <property type="entry name" value="Retrovirus-related Pol polyprotein from transposon gypsy-like Protein"/>
    <property type="match status" value="1"/>
</dbReference>
<dbReference type="GO" id="GO:0042575">
    <property type="term" value="C:DNA polymerase complex"/>
    <property type="evidence" value="ECO:0007669"/>
    <property type="project" value="UniProtKB-ARBA"/>
</dbReference>
<feature type="compositionally biased region" description="Basic and acidic residues" evidence="7">
    <location>
        <begin position="1070"/>
        <end position="1082"/>
    </location>
</feature>